<feature type="compositionally biased region" description="Basic and acidic residues" evidence="1">
    <location>
        <begin position="399"/>
        <end position="411"/>
    </location>
</feature>
<evidence type="ECO:0008006" key="4">
    <source>
        <dbReference type="Google" id="ProtNLM"/>
    </source>
</evidence>
<feature type="compositionally biased region" description="Basic and acidic residues" evidence="1">
    <location>
        <begin position="456"/>
        <end position="467"/>
    </location>
</feature>
<evidence type="ECO:0000313" key="2">
    <source>
        <dbReference type="EMBL" id="WWC87841.1"/>
    </source>
</evidence>
<dbReference type="RefSeq" id="XP_066074604.1">
    <property type="nucleotide sequence ID" value="XM_066218507.1"/>
</dbReference>
<protein>
    <recommendedName>
        <fullName evidence="4">DNA replication regulator Sld3 C-terminal domain-containing protein</fullName>
    </recommendedName>
</protein>
<sequence length="474" mass="53484">MPSTLSPTSLPSPDLVFQALHNHLKPHPLISYLPSILNLFAHFQLLSSQIRSEAIRAFIAHRKLVKRLDREGYTYKEQVLQGALCEREGSEIEGVMKNRQDAENRMLAFSMEFRKHHIATLLSTPKLPFGQIERIKELYFPNLAEADPEEVEQVVNDHQSLYIRCMTNDHIFTFNHYEKVVNGWLEEARTLNDNDQPPPLYIDFYPNDKDGGQSKQDSLCKNLLKEAEKVLEDIAILQDIFENDNDIETGDIPVLMKSPNDASKVGQTAEQVNLEEESDYGKRLTKAEKGKGEERISDHDGIRGHVKQILRSPKLDTLGHSPAPSSRAHPTSANRTPSDLPKADKFSSNKGLSQSIQAKDIQRPTKRSHEIIDLTLSSHEIKPSQISSKQAYSTATQSRKSDRAAVSDRRQTSPSTFIIPSTTSSPIVKKRPRESFPSTGPDYTTPVKKINGVTKENLRPFENADLHRGKRAKV</sequence>
<feature type="compositionally biased region" description="Polar residues" evidence="1">
    <location>
        <begin position="328"/>
        <end position="337"/>
    </location>
</feature>
<feature type="compositionally biased region" description="Low complexity" evidence="1">
    <location>
        <begin position="412"/>
        <end position="427"/>
    </location>
</feature>
<feature type="region of interest" description="Disordered" evidence="1">
    <location>
        <begin position="382"/>
        <end position="474"/>
    </location>
</feature>
<feature type="compositionally biased region" description="Polar residues" evidence="1">
    <location>
        <begin position="384"/>
        <end position="398"/>
    </location>
</feature>
<feature type="compositionally biased region" description="Polar residues" evidence="1">
    <location>
        <begin position="348"/>
        <end position="357"/>
    </location>
</feature>
<dbReference type="EMBL" id="CP144100">
    <property type="protein sequence ID" value="WWC87841.1"/>
    <property type="molecule type" value="Genomic_DNA"/>
</dbReference>
<accession>A0AAX4JQX2</accession>
<proteinExistence type="predicted"/>
<dbReference type="GeneID" id="91093407"/>
<reference evidence="2 3" key="1">
    <citation type="submission" date="2024-01" db="EMBL/GenBank/DDBJ databases">
        <title>Comparative genomics of Cryptococcus and Kwoniella reveals pathogenesis evolution and contrasting modes of karyotype evolution via chromosome fusion or intercentromeric recombination.</title>
        <authorList>
            <person name="Coelho M.A."/>
            <person name="David-Palma M."/>
            <person name="Shea T."/>
            <person name="Bowers K."/>
            <person name="McGinley-Smith S."/>
            <person name="Mohammad A.W."/>
            <person name="Gnirke A."/>
            <person name="Yurkov A.M."/>
            <person name="Nowrousian M."/>
            <person name="Sun S."/>
            <person name="Cuomo C.A."/>
            <person name="Heitman J."/>
        </authorList>
    </citation>
    <scope>NUCLEOTIDE SEQUENCE [LARGE SCALE GENOMIC DNA]</scope>
    <source>
        <strain evidence="2 3">CBS 6074</strain>
    </source>
</reference>
<name>A0AAX4JQX2_9TREE</name>
<feature type="region of interest" description="Disordered" evidence="1">
    <location>
        <begin position="312"/>
        <end position="367"/>
    </location>
</feature>
<dbReference type="AlphaFoldDB" id="A0AAX4JQX2"/>
<keyword evidence="3" id="KW-1185">Reference proteome</keyword>
<evidence type="ECO:0000256" key="1">
    <source>
        <dbReference type="SAM" id="MobiDB-lite"/>
    </source>
</evidence>
<gene>
    <name evidence="2" type="ORF">L201_002735</name>
</gene>
<evidence type="ECO:0000313" key="3">
    <source>
        <dbReference type="Proteomes" id="UP001355207"/>
    </source>
</evidence>
<organism evidence="2 3">
    <name type="scientific">Kwoniella dendrophila CBS 6074</name>
    <dbReference type="NCBI Taxonomy" id="1295534"/>
    <lineage>
        <taxon>Eukaryota</taxon>
        <taxon>Fungi</taxon>
        <taxon>Dikarya</taxon>
        <taxon>Basidiomycota</taxon>
        <taxon>Agaricomycotina</taxon>
        <taxon>Tremellomycetes</taxon>
        <taxon>Tremellales</taxon>
        <taxon>Cryptococcaceae</taxon>
        <taxon>Kwoniella</taxon>
    </lineage>
</organism>
<dbReference type="Proteomes" id="UP001355207">
    <property type="component" value="Chromosome 3"/>
</dbReference>